<proteinExistence type="predicted"/>
<organism evidence="1 2">
    <name type="scientific">Caerostris darwini</name>
    <dbReference type="NCBI Taxonomy" id="1538125"/>
    <lineage>
        <taxon>Eukaryota</taxon>
        <taxon>Metazoa</taxon>
        <taxon>Ecdysozoa</taxon>
        <taxon>Arthropoda</taxon>
        <taxon>Chelicerata</taxon>
        <taxon>Arachnida</taxon>
        <taxon>Araneae</taxon>
        <taxon>Araneomorphae</taxon>
        <taxon>Entelegynae</taxon>
        <taxon>Araneoidea</taxon>
        <taxon>Araneidae</taxon>
        <taxon>Caerostris</taxon>
    </lineage>
</organism>
<gene>
    <name evidence="1" type="ORF">CDAR_610261</name>
</gene>
<evidence type="ECO:0000313" key="1">
    <source>
        <dbReference type="EMBL" id="GIX80220.1"/>
    </source>
</evidence>
<protein>
    <submittedName>
        <fullName evidence="1">Uncharacterized protein</fullName>
    </submittedName>
</protein>
<comment type="caution">
    <text evidence="1">The sequence shown here is derived from an EMBL/GenBank/DDBJ whole genome shotgun (WGS) entry which is preliminary data.</text>
</comment>
<keyword evidence="2" id="KW-1185">Reference proteome</keyword>
<dbReference type="EMBL" id="BPLQ01001276">
    <property type="protein sequence ID" value="GIX80220.1"/>
    <property type="molecule type" value="Genomic_DNA"/>
</dbReference>
<sequence>MVVSINQANEALTVIVTKKSKDDIKRQNGNLKGFVGLIMTEASALKRGILAPFSSTPASTFVNRAASGCHGSNRCDLTLGRGGQRRKQN</sequence>
<evidence type="ECO:0000313" key="2">
    <source>
        <dbReference type="Proteomes" id="UP001054837"/>
    </source>
</evidence>
<reference evidence="1 2" key="1">
    <citation type="submission" date="2021-06" db="EMBL/GenBank/DDBJ databases">
        <title>Caerostris darwini draft genome.</title>
        <authorList>
            <person name="Kono N."/>
            <person name="Arakawa K."/>
        </authorList>
    </citation>
    <scope>NUCLEOTIDE SEQUENCE [LARGE SCALE GENOMIC DNA]</scope>
</reference>
<dbReference type="Proteomes" id="UP001054837">
    <property type="component" value="Unassembled WGS sequence"/>
</dbReference>
<accession>A0AAV4N7B9</accession>
<dbReference type="AlphaFoldDB" id="A0AAV4N7B9"/>
<name>A0AAV4N7B9_9ARAC</name>